<feature type="compositionally biased region" description="Basic residues" evidence="9">
    <location>
        <begin position="413"/>
        <end position="423"/>
    </location>
</feature>
<dbReference type="GO" id="GO:0043651">
    <property type="term" value="P:linoleic acid metabolic process"/>
    <property type="evidence" value="ECO:0007669"/>
    <property type="project" value="UniProtKB-ARBA"/>
</dbReference>
<dbReference type="InterPro" id="IPR013819">
    <property type="entry name" value="LipOase_C"/>
</dbReference>
<dbReference type="GO" id="GO:0046872">
    <property type="term" value="F:metal ion binding"/>
    <property type="evidence" value="ECO:0007669"/>
    <property type="project" value="UniProtKB-KW"/>
</dbReference>
<evidence type="ECO:0000256" key="1">
    <source>
        <dbReference type="ARBA" id="ARBA00000366"/>
    </source>
</evidence>
<keyword evidence="8" id="KW-0464">Manganese</keyword>
<dbReference type="SUPFAM" id="SSF48484">
    <property type="entry name" value="Lipoxigenase"/>
    <property type="match status" value="1"/>
</dbReference>
<accession>A0A4Q4SVI4</accession>
<protein>
    <recommendedName>
        <fullName evidence="4">Manganese lipoxygenase</fullName>
        <ecNumber evidence="3">1.13.11.45</ecNumber>
    </recommendedName>
</protein>
<dbReference type="AlphaFoldDB" id="A0A4Q4SVI4"/>
<comment type="caution">
    <text evidence="11">The sequence shown here is derived from an EMBL/GenBank/DDBJ whole genome shotgun (WGS) entry which is preliminary data.</text>
</comment>
<evidence type="ECO:0000256" key="6">
    <source>
        <dbReference type="ARBA" id="ARBA00022964"/>
    </source>
</evidence>
<proteinExistence type="predicted"/>
<dbReference type="Pfam" id="PF00305">
    <property type="entry name" value="Lipoxygenase"/>
    <property type="match status" value="1"/>
</dbReference>
<comment type="cofactor">
    <cofactor evidence="2">
        <name>Mn(2+)</name>
        <dbReference type="ChEBI" id="CHEBI:29035"/>
    </cofactor>
</comment>
<name>A0A4Q4SVI4_9PEZI</name>
<dbReference type="InterPro" id="IPR000907">
    <property type="entry name" value="LipOase"/>
</dbReference>
<dbReference type="InterPro" id="IPR036226">
    <property type="entry name" value="LipOase_C_sf"/>
</dbReference>
<gene>
    <name evidence="11" type="ORF">DL764_009221</name>
</gene>
<evidence type="ECO:0000313" key="12">
    <source>
        <dbReference type="Proteomes" id="UP000293360"/>
    </source>
</evidence>
<evidence type="ECO:0000256" key="2">
    <source>
        <dbReference type="ARBA" id="ARBA00001936"/>
    </source>
</evidence>
<feature type="domain" description="Lipoxygenase" evidence="10">
    <location>
        <begin position="295"/>
        <end position="429"/>
    </location>
</feature>
<dbReference type="Gene3D" id="1.20.245.10">
    <property type="entry name" value="Lipoxygenase-1, Domain 5"/>
    <property type="match status" value="2"/>
</dbReference>
<evidence type="ECO:0000256" key="5">
    <source>
        <dbReference type="ARBA" id="ARBA00022723"/>
    </source>
</evidence>
<evidence type="ECO:0000256" key="7">
    <source>
        <dbReference type="ARBA" id="ARBA00023002"/>
    </source>
</evidence>
<keyword evidence="7" id="KW-0560">Oxidoreductase</keyword>
<evidence type="ECO:0000259" key="10">
    <source>
        <dbReference type="PROSITE" id="PS51393"/>
    </source>
</evidence>
<evidence type="ECO:0000313" key="11">
    <source>
        <dbReference type="EMBL" id="RYO85154.1"/>
    </source>
</evidence>
<keyword evidence="5" id="KW-0479">Metal-binding</keyword>
<dbReference type="OrthoDB" id="407298at2759"/>
<evidence type="ECO:0000256" key="3">
    <source>
        <dbReference type="ARBA" id="ARBA00013178"/>
    </source>
</evidence>
<reference evidence="11 12" key="1">
    <citation type="submission" date="2018-06" db="EMBL/GenBank/DDBJ databases">
        <title>Complete Genomes of Monosporascus.</title>
        <authorList>
            <person name="Robinson A.J."/>
            <person name="Natvig D.O."/>
        </authorList>
    </citation>
    <scope>NUCLEOTIDE SEQUENCE [LARGE SCALE GENOMIC DNA]</scope>
    <source>
        <strain evidence="11 12">CBS 110550</strain>
    </source>
</reference>
<dbReference type="EMBL" id="QJNU01000822">
    <property type="protein sequence ID" value="RYO85154.1"/>
    <property type="molecule type" value="Genomic_DNA"/>
</dbReference>
<sequence>MLRLGARRCGLASSPVTRALPASAKTTVTRRVVQREWVSGEPASVMGRLSLAKLHFSPNCTLSDNRTTYDYSVWEVDRNQTDAAVAKDVEAITAAIQTNGGLKTFDDYVSVLYGGTWKNSNPLGETQDIMTDFTQGLLFSMERLSQTPYPLELVKPSGSLPFKIPEDLATQIAGVSLDELHKSGNLTCKGRYQTELDKTTTQPQRYGAASSAYFYIHSESGDFLPLETRTNAGSYLVYSPLDDPSDWLLAKMIFNVNYFFHAQTFHLVMTHDVSEAVHLAALLTLSERHPGGYLNDFLARGLVNGNNEFNFKFFPFSQDALKIKEIYHDLFVAFVDSYHASDDDVAADSELQNWFAEAPAAKVLDFPTGTVTKEALVNVLTHFGFIVSVVHHGLNGGDHSALRRHCPSTSTRCTRRPRSRRVSRASYRS</sequence>
<evidence type="ECO:0000256" key="9">
    <source>
        <dbReference type="SAM" id="MobiDB-lite"/>
    </source>
</evidence>
<evidence type="ECO:0000256" key="4">
    <source>
        <dbReference type="ARBA" id="ARBA00021175"/>
    </source>
</evidence>
<dbReference type="GO" id="GO:0050584">
    <property type="term" value="F:linoleate 11-lipoxygenase activity"/>
    <property type="evidence" value="ECO:0007669"/>
    <property type="project" value="UniProtKB-EC"/>
</dbReference>
<keyword evidence="12" id="KW-1185">Reference proteome</keyword>
<dbReference type="GO" id="GO:0034440">
    <property type="term" value="P:lipid oxidation"/>
    <property type="evidence" value="ECO:0007669"/>
    <property type="project" value="InterPro"/>
</dbReference>
<organism evidence="11 12">
    <name type="scientific">Monosporascus ibericus</name>
    <dbReference type="NCBI Taxonomy" id="155417"/>
    <lineage>
        <taxon>Eukaryota</taxon>
        <taxon>Fungi</taxon>
        <taxon>Dikarya</taxon>
        <taxon>Ascomycota</taxon>
        <taxon>Pezizomycotina</taxon>
        <taxon>Sordariomycetes</taxon>
        <taxon>Xylariomycetidae</taxon>
        <taxon>Xylariales</taxon>
        <taxon>Xylariales incertae sedis</taxon>
        <taxon>Monosporascus</taxon>
    </lineage>
</organism>
<dbReference type="EC" id="1.13.11.45" evidence="3"/>
<evidence type="ECO:0000256" key="8">
    <source>
        <dbReference type="ARBA" id="ARBA00023211"/>
    </source>
</evidence>
<dbReference type="PANTHER" id="PTHR11771">
    <property type="entry name" value="LIPOXYGENASE"/>
    <property type="match status" value="1"/>
</dbReference>
<dbReference type="PROSITE" id="PS51393">
    <property type="entry name" value="LIPOXYGENASE_3"/>
    <property type="match status" value="1"/>
</dbReference>
<dbReference type="Proteomes" id="UP000293360">
    <property type="component" value="Unassembled WGS sequence"/>
</dbReference>
<comment type="catalytic activity">
    <reaction evidence="1">
        <text>(9Z,12Z)-octadecadienoate + O2 = (11S)-hydroperoxy-(9Z,12Z)-octadecadienoate</text>
        <dbReference type="Rhea" id="RHEA:18993"/>
        <dbReference type="ChEBI" id="CHEBI:15379"/>
        <dbReference type="ChEBI" id="CHEBI:30245"/>
        <dbReference type="ChEBI" id="CHEBI:57467"/>
        <dbReference type="EC" id="1.13.11.45"/>
    </reaction>
</comment>
<feature type="region of interest" description="Disordered" evidence="9">
    <location>
        <begin position="398"/>
        <end position="429"/>
    </location>
</feature>
<dbReference type="STRING" id="155417.A0A4Q4SVI4"/>
<keyword evidence="6" id="KW-0223">Dioxygenase</keyword>